<keyword evidence="4" id="KW-1185">Reference proteome</keyword>
<evidence type="ECO:0000313" key="2">
    <source>
        <dbReference type="EMBL" id="PRP72093.1"/>
    </source>
</evidence>
<dbReference type="EMBL" id="JAVFJF020000002">
    <property type="protein sequence ID" value="MEJ8673386.1"/>
    <property type="molecule type" value="Genomic_DNA"/>
</dbReference>
<reference evidence="2 3" key="1">
    <citation type="submission" date="2017-01" db="EMBL/GenBank/DDBJ databases">
        <title>New insights into the genetic diversity of Chromobacterium isolated from tropical freshwater lake.</title>
        <authorList>
            <person name="Santos A.B."/>
            <person name="Nascimento A.M."/>
            <person name="Da Silva P.C."/>
        </authorList>
    </citation>
    <scope>NUCLEOTIDE SEQUENCE [LARGE SCALE GENOMIC DNA]</scope>
    <source>
        <strain evidence="2 3">56AF</strain>
    </source>
</reference>
<evidence type="ECO:0000313" key="1">
    <source>
        <dbReference type="EMBL" id="MEJ8673386.1"/>
    </source>
</evidence>
<reference evidence="1 4" key="2">
    <citation type="submission" date="2023-12" db="EMBL/GenBank/DDBJ databases">
        <title>Evaluation and characterization of a potential secondary metabolite violacein from indigenous Chromobacterium amazonense SAM215.</title>
        <authorList>
            <person name="Tarafdar M.R."/>
            <person name="Abedin S.M."/>
            <person name="Atiqua A."/>
            <person name="Saha A."/>
            <person name="Khan S.N."/>
        </authorList>
    </citation>
    <scope>NUCLEOTIDE SEQUENCE [LARGE SCALE GENOMIC DNA]</scope>
    <source>
        <strain evidence="1 4">SAM215</strain>
    </source>
</reference>
<dbReference type="AlphaFoldDB" id="A0A2S9X8P6"/>
<evidence type="ECO:0000313" key="3">
    <source>
        <dbReference type="Proteomes" id="UP000239469"/>
    </source>
</evidence>
<proteinExistence type="predicted"/>
<dbReference type="OrthoDB" id="27194at2"/>
<protein>
    <submittedName>
        <fullName evidence="1">DUF2256 domain-containing protein</fullName>
    </submittedName>
</protein>
<dbReference type="InterPro" id="IPR017136">
    <property type="entry name" value="UCP037205"/>
</dbReference>
<dbReference type="PANTHER" id="PTHR37463:SF1">
    <property type="entry name" value="DUF2256 DOMAIN-CONTAINING PROTEIN"/>
    <property type="match status" value="1"/>
</dbReference>
<dbReference type="Proteomes" id="UP000239469">
    <property type="component" value="Unassembled WGS sequence"/>
</dbReference>
<organism evidence="2 3">
    <name type="scientific">Chromobacterium amazonense</name>
    <dbReference type="NCBI Taxonomy" id="1382803"/>
    <lineage>
        <taxon>Bacteria</taxon>
        <taxon>Pseudomonadati</taxon>
        <taxon>Pseudomonadota</taxon>
        <taxon>Betaproteobacteria</taxon>
        <taxon>Neisseriales</taxon>
        <taxon>Chromobacteriaceae</taxon>
        <taxon>Chromobacterium</taxon>
    </lineage>
</organism>
<comment type="caution">
    <text evidence="2">The sequence shown here is derived from an EMBL/GenBank/DDBJ whole genome shotgun (WGS) entry which is preliminary data.</text>
</comment>
<dbReference type="EMBL" id="MTBD01000005">
    <property type="protein sequence ID" value="PRP72093.1"/>
    <property type="molecule type" value="Genomic_DNA"/>
</dbReference>
<gene>
    <name evidence="2" type="ORF">BUE93_02865</name>
    <name evidence="1" type="ORF">QCL97_001500</name>
</gene>
<dbReference type="PANTHER" id="PTHR37463">
    <property type="entry name" value="GSL3115 PROTEIN"/>
    <property type="match status" value="1"/>
</dbReference>
<dbReference type="RefSeq" id="WP_083340925.1">
    <property type="nucleotide sequence ID" value="NZ_CAWMOE010000027.1"/>
</dbReference>
<evidence type="ECO:0000313" key="4">
    <source>
        <dbReference type="Proteomes" id="UP001224516"/>
    </source>
</evidence>
<sequence>MKPAFRGNKAALPAKRCAACGRTMVWRKKWQRDWDAVKYCSERCRRQRAAQP</sequence>
<name>A0A2S9X8P6_9NEIS</name>
<accession>A0A2S9X8P6</accession>
<dbReference type="Pfam" id="PF10013">
    <property type="entry name" value="DUF2256"/>
    <property type="match status" value="1"/>
</dbReference>
<dbReference type="Proteomes" id="UP001224516">
    <property type="component" value="Unassembled WGS sequence"/>
</dbReference>
<dbReference type="PIRSF" id="PIRSF037205">
    <property type="entry name" value="UCP037205"/>
    <property type="match status" value="1"/>
</dbReference>